<evidence type="ECO:0000256" key="2">
    <source>
        <dbReference type="ARBA" id="ARBA00010992"/>
    </source>
</evidence>
<dbReference type="EMBL" id="AAIYKG010000025">
    <property type="protein sequence ID" value="ECJ4507885.1"/>
    <property type="molecule type" value="Genomic_DNA"/>
</dbReference>
<evidence type="ECO:0000256" key="7">
    <source>
        <dbReference type="ARBA" id="ARBA00022989"/>
    </source>
</evidence>
<dbReference type="InterPro" id="IPR020846">
    <property type="entry name" value="MFS_dom"/>
</dbReference>
<organism evidence="11">
    <name type="scientific">Salmonella enterica subsp. salamae</name>
    <dbReference type="NCBI Taxonomy" id="59202"/>
    <lineage>
        <taxon>Bacteria</taxon>
        <taxon>Pseudomonadati</taxon>
        <taxon>Pseudomonadota</taxon>
        <taxon>Gammaproteobacteria</taxon>
        <taxon>Enterobacterales</taxon>
        <taxon>Enterobacteriaceae</taxon>
        <taxon>Salmonella</taxon>
    </lineage>
</organism>
<dbReference type="InterPro" id="IPR005828">
    <property type="entry name" value="MFS_sugar_transport-like"/>
</dbReference>
<dbReference type="AlphaFoldDB" id="A0A5Y3XF48"/>
<evidence type="ECO:0000256" key="9">
    <source>
        <dbReference type="SAM" id="Phobius"/>
    </source>
</evidence>
<dbReference type="PRINTS" id="PR00171">
    <property type="entry name" value="SUGRTRNSPORT"/>
</dbReference>
<feature type="transmembrane region" description="Helical" evidence="9">
    <location>
        <begin position="127"/>
        <end position="148"/>
    </location>
</feature>
<protein>
    <recommendedName>
        <fullName evidence="10">Major facilitator superfamily (MFS) profile domain-containing protein</fullName>
    </recommendedName>
</protein>
<evidence type="ECO:0000259" key="10">
    <source>
        <dbReference type="PROSITE" id="PS50850"/>
    </source>
</evidence>
<feature type="transmembrane region" description="Helical" evidence="9">
    <location>
        <begin position="102"/>
        <end position="121"/>
    </location>
</feature>
<sequence length="151" mass="16000">MMAVNVRAPLFLIRPLMHDRLPAAQSCTCETENMNKVNLRLASIASLGGLLFGYETAVISGAIKHLTAYFSLNSTEVCWAVSSALAGCMVKALPGGYIINALRRIAAVLILASAIGTALPPNFTTFWIFRIIGGLGVGLASLTVPVYISES</sequence>
<dbReference type="InterPro" id="IPR003663">
    <property type="entry name" value="Sugar/inositol_transpt"/>
</dbReference>
<reference evidence="11" key="1">
    <citation type="submission" date="2018-06" db="EMBL/GenBank/DDBJ databases">
        <authorList>
            <person name="Ashton P.M."/>
            <person name="Dallman T."/>
            <person name="Nair S."/>
            <person name="De Pinna E."/>
            <person name="Peters T."/>
            <person name="Grant K."/>
        </authorList>
    </citation>
    <scope>NUCLEOTIDE SEQUENCE [LARGE SCALE GENOMIC DNA]</scope>
    <source>
        <strain evidence="11">318584</strain>
    </source>
</reference>
<keyword evidence="8 9" id="KW-0472">Membrane</keyword>
<keyword evidence="4" id="KW-1003">Cell membrane</keyword>
<evidence type="ECO:0000313" key="11">
    <source>
        <dbReference type="EMBL" id="ECJ4507885.1"/>
    </source>
</evidence>
<feature type="domain" description="Major facilitator superfamily (MFS) profile" evidence="10">
    <location>
        <begin position="41"/>
        <end position="151"/>
    </location>
</feature>
<comment type="similarity">
    <text evidence="2">Belongs to the major facilitator superfamily. Sugar transporter (TC 2.A.1.1) family.</text>
</comment>
<dbReference type="SUPFAM" id="SSF103473">
    <property type="entry name" value="MFS general substrate transporter"/>
    <property type="match status" value="1"/>
</dbReference>
<evidence type="ECO:0000256" key="6">
    <source>
        <dbReference type="ARBA" id="ARBA00022692"/>
    </source>
</evidence>
<gene>
    <name evidence="11" type="ORF">DNU24_19880</name>
</gene>
<comment type="caution">
    <text evidence="11">The sequence shown here is derived from an EMBL/GenBank/DDBJ whole genome shotgun (WGS) entry which is preliminary data.</text>
</comment>
<keyword evidence="6 9" id="KW-0812">Transmembrane</keyword>
<evidence type="ECO:0000256" key="3">
    <source>
        <dbReference type="ARBA" id="ARBA00022448"/>
    </source>
</evidence>
<keyword evidence="3" id="KW-0813">Transport</keyword>
<name>A0A5Y3XF48_SALER</name>
<accession>A0A5Y3XF48</accession>
<comment type="subcellular location">
    <subcellularLocation>
        <location evidence="1">Cell inner membrane</location>
        <topology evidence="1">Multi-pass membrane protein</topology>
    </subcellularLocation>
</comment>
<proteinExistence type="inferred from homology"/>
<evidence type="ECO:0000256" key="1">
    <source>
        <dbReference type="ARBA" id="ARBA00004429"/>
    </source>
</evidence>
<keyword evidence="5" id="KW-0997">Cell inner membrane</keyword>
<dbReference type="Gene3D" id="1.20.1250.20">
    <property type="entry name" value="MFS general substrate transporter like domains"/>
    <property type="match status" value="1"/>
</dbReference>
<dbReference type="GO" id="GO:0005886">
    <property type="term" value="C:plasma membrane"/>
    <property type="evidence" value="ECO:0007669"/>
    <property type="project" value="UniProtKB-SubCell"/>
</dbReference>
<dbReference type="PANTHER" id="PTHR48023">
    <property type="entry name" value="D-XYLOSE-PROTON SYMPORTER-LIKE 2"/>
    <property type="match status" value="1"/>
</dbReference>
<dbReference type="PROSITE" id="PS50850">
    <property type="entry name" value="MFS"/>
    <property type="match status" value="1"/>
</dbReference>
<dbReference type="GO" id="GO:0022857">
    <property type="term" value="F:transmembrane transporter activity"/>
    <property type="evidence" value="ECO:0007669"/>
    <property type="project" value="InterPro"/>
</dbReference>
<dbReference type="InterPro" id="IPR036259">
    <property type="entry name" value="MFS_trans_sf"/>
</dbReference>
<feature type="transmembrane region" description="Helical" evidence="9">
    <location>
        <begin position="41"/>
        <end position="63"/>
    </location>
</feature>
<dbReference type="Proteomes" id="UP000839747">
    <property type="component" value="Unassembled WGS sequence"/>
</dbReference>
<evidence type="ECO:0000256" key="8">
    <source>
        <dbReference type="ARBA" id="ARBA00023136"/>
    </source>
</evidence>
<evidence type="ECO:0000256" key="5">
    <source>
        <dbReference type="ARBA" id="ARBA00022519"/>
    </source>
</evidence>
<keyword evidence="7 9" id="KW-1133">Transmembrane helix</keyword>
<evidence type="ECO:0000256" key="4">
    <source>
        <dbReference type="ARBA" id="ARBA00022475"/>
    </source>
</evidence>
<dbReference type="InterPro" id="IPR050820">
    <property type="entry name" value="MFS_Sugar_Transporter"/>
</dbReference>
<dbReference type="PANTHER" id="PTHR48023:SF4">
    <property type="entry name" value="D-XYLOSE-PROTON SYMPORTER-LIKE 2"/>
    <property type="match status" value="1"/>
</dbReference>
<dbReference type="Pfam" id="PF00083">
    <property type="entry name" value="Sugar_tr"/>
    <property type="match status" value="1"/>
</dbReference>